<accession>A0A6A6BY58</accession>
<feature type="signal peptide" evidence="1">
    <location>
        <begin position="1"/>
        <end position="19"/>
    </location>
</feature>
<dbReference type="AlphaFoldDB" id="A0A6A6BY58"/>
<dbReference type="Proteomes" id="UP000799537">
    <property type="component" value="Unassembled WGS sequence"/>
</dbReference>
<evidence type="ECO:0000256" key="1">
    <source>
        <dbReference type="SAM" id="SignalP"/>
    </source>
</evidence>
<dbReference type="EMBL" id="ML993636">
    <property type="protein sequence ID" value="KAF2159533.1"/>
    <property type="molecule type" value="Genomic_DNA"/>
</dbReference>
<feature type="chain" id="PRO_5025674050" description="EGF-like domain-containing protein" evidence="1">
    <location>
        <begin position="20"/>
        <end position="224"/>
    </location>
</feature>
<reference evidence="2" key="1">
    <citation type="journal article" date="2020" name="Stud. Mycol.">
        <title>101 Dothideomycetes genomes: a test case for predicting lifestyles and emergence of pathogens.</title>
        <authorList>
            <person name="Haridas S."/>
            <person name="Albert R."/>
            <person name="Binder M."/>
            <person name="Bloem J."/>
            <person name="Labutti K."/>
            <person name="Salamov A."/>
            <person name="Andreopoulos B."/>
            <person name="Baker S."/>
            <person name="Barry K."/>
            <person name="Bills G."/>
            <person name="Bluhm B."/>
            <person name="Cannon C."/>
            <person name="Castanera R."/>
            <person name="Culley D."/>
            <person name="Daum C."/>
            <person name="Ezra D."/>
            <person name="Gonzalez J."/>
            <person name="Henrissat B."/>
            <person name="Kuo A."/>
            <person name="Liang C."/>
            <person name="Lipzen A."/>
            <person name="Lutzoni F."/>
            <person name="Magnuson J."/>
            <person name="Mondo S."/>
            <person name="Nolan M."/>
            <person name="Ohm R."/>
            <person name="Pangilinan J."/>
            <person name="Park H.-J."/>
            <person name="Ramirez L."/>
            <person name="Alfaro M."/>
            <person name="Sun H."/>
            <person name="Tritt A."/>
            <person name="Yoshinaga Y."/>
            <person name="Zwiers L.-H."/>
            <person name="Turgeon B."/>
            <person name="Goodwin S."/>
            <person name="Spatafora J."/>
            <person name="Crous P."/>
            <person name="Grigoriev I."/>
        </authorList>
    </citation>
    <scope>NUCLEOTIDE SEQUENCE</scope>
    <source>
        <strain evidence="2">ATCC 36951</strain>
    </source>
</reference>
<dbReference type="GeneID" id="54562987"/>
<proteinExistence type="predicted"/>
<evidence type="ECO:0000313" key="3">
    <source>
        <dbReference type="Proteomes" id="UP000799537"/>
    </source>
</evidence>
<organism evidence="2 3">
    <name type="scientific">Zasmidium cellare ATCC 36951</name>
    <dbReference type="NCBI Taxonomy" id="1080233"/>
    <lineage>
        <taxon>Eukaryota</taxon>
        <taxon>Fungi</taxon>
        <taxon>Dikarya</taxon>
        <taxon>Ascomycota</taxon>
        <taxon>Pezizomycotina</taxon>
        <taxon>Dothideomycetes</taxon>
        <taxon>Dothideomycetidae</taxon>
        <taxon>Mycosphaerellales</taxon>
        <taxon>Mycosphaerellaceae</taxon>
        <taxon>Zasmidium</taxon>
    </lineage>
</organism>
<name>A0A6A6BY58_ZASCE</name>
<keyword evidence="1" id="KW-0732">Signal</keyword>
<dbReference type="RefSeq" id="XP_033660422.1">
    <property type="nucleotide sequence ID" value="XM_033809715.1"/>
</dbReference>
<evidence type="ECO:0008006" key="4">
    <source>
        <dbReference type="Google" id="ProtNLM"/>
    </source>
</evidence>
<keyword evidence="3" id="KW-1185">Reference proteome</keyword>
<sequence length="224" mass="23071">MFTRLQLFAAGTFAALYHGEQVCDGPYVLCAAAPCTYLPGNSSFATCTCVGPYTGLNLGTSNDTCKSRTESLISTFSLRNPYAPPSQYETGSGNSVDSGSNGWGGYGGGGWNKGHGGGGGIPPVYAIPCVGSNAAPWTDCNGAPCTVGRNGAVTCTCPVQPASDNFYYGSECPKSDDGLTGLCKQLRSTADAPSFATRENMPSIIEAATLGPFYGDQNQISSCL</sequence>
<protein>
    <recommendedName>
        <fullName evidence="4">EGF-like domain-containing protein</fullName>
    </recommendedName>
</protein>
<evidence type="ECO:0000313" key="2">
    <source>
        <dbReference type="EMBL" id="KAF2159533.1"/>
    </source>
</evidence>
<gene>
    <name evidence="2" type="ORF">M409DRAFT_30008</name>
</gene>